<protein>
    <submittedName>
        <fullName evidence="1">Uncharacterized protein</fullName>
    </submittedName>
</protein>
<dbReference type="RefSeq" id="WP_168021611.1">
    <property type="nucleotide sequence ID" value="NZ_JAATEP010000086.1"/>
</dbReference>
<organism evidence="1 2">
    <name type="scientific">Nonomuraea composti</name>
    <dbReference type="NCBI Taxonomy" id="2720023"/>
    <lineage>
        <taxon>Bacteria</taxon>
        <taxon>Bacillati</taxon>
        <taxon>Actinomycetota</taxon>
        <taxon>Actinomycetes</taxon>
        <taxon>Streptosporangiales</taxon>
        <taxon>Streptosporangiaceae</taxon>
        <taxon>Nonomuraea</taxon>
    </lineage>
</organism>
<evidence type="ECO:0000313" key="2">
    <source>
        <dbReference type="Proteomes" id="UP000696294"/>
    </source>
</evidence>
<comment type="caution">
    <text evidence="1">The sequence shown here is derived from an EMBL/GenBank/DDBJ whole genome shotgun (WGS) entry which is preliminary data.</text>
</comment>
<proteinExistence type="predicted"/>
<accession>A0ABX1BQZ2</accession>
<sequence length="97" mass="10110">MMIRKLLLAGVALAAGLTWLPGADDGRAFTACMRSHGLPGFPEVTLSEDGPINLRIDGEPVDVLSEKYGAAVRACEPLLPAGFRLPAAPKAPPAPSF</sequence>
<reference evidence="1 2" key="1">
    <citation type="submission" date="2020-03" db="EMBL/GenBank/DDBJ databases">
        <title>WGS of actinomycetes isolated from Thailand.</title>
        <authorList>
            <person name="Thawai C."/>
        </authorList>
    </citation>
    <scope>NUCLEOTIDE SEQUENCE [LARGE SCALE GENOMIC DNA]</scope>
    <source>
        <strain evidence="1 2">FMUSA5-5</strain>
    </source>
</reference>
<dbReference type="EMBL" id="JAATEP010000086">
    <property type="protein sequence ID" value="NJP98269.1"/>
    <property type="molecule type" value="Genomic_DNA"/>
</dbReference>
<keyword evidence="2" id="KW-1185">Reference proteome</keyword>
<gene>
    <name evidence="1" type="ORF">HCN51_54120</name>
</gene>
<evidence type="ECO:0000313" key="1">
    <source>
        <dbReference type="EMBL" id="NJP98269.1"/>
    </source>
</evidence>
<name>A0ABX1BQZ2_9ACTN</name>
<dbReference type="Proteomes" id="UP000696294">
    <property type="component" value="Unassembled WGS sequence"/>
</dbReference>